<dbReference type="Pfam" id="PF02709">
    <property type="entry name" value="Glyco_transf_7C"/>
    <property type="match status" value="1"/>
</dbReference>
<evidence type="ECO:0000259" key="3">
    <source>
        <dbReference type="Pfam" id="PF02709"/>
    </source>
</evidence>
<protein>
    <submittedName>
        <fullName evidence="5">Glycosyl transferase family 2</fullName>
    </submittedName>
</protein>
<dbReference type="InterPro" id="IPR027791">
    <property type="entry name" value="Galactosyl_T_C"/>
</dbReference>
<dbReference type="Proteomes" id="UP000254518">
    <property type="component" value="Unassembled WGS sequence"/>
</dbReference>
<reference evidence="5 7" key="1">
    <citation type="journal article" date="2015" name="Stand. Genomic Sci.">
        <title>Genomic Encyclopedia of Bacterial and Archaeal Type Strains, Phase III: the genomes of soil and plant-associated and newly described type strains.</title>
        <authorList>
            <person name="Whitman W.B."/>
            <person name="Woyke T."/>
            <person name="Klenk H.P."/>
            <person name="Zhou Y."/>
            <person name="Lilburn T.G."/>
            <person name="Beck B.J."/>
            <person name="De Vos P."/>
            <person name="Vandamme P."/>
            <person name="Eisen J.A."/>
            <person name="Garrity G."/>
            <person name="Hugenholtz P."/>
            <person name="Kyrpides N.C."/>
        </authorList>
    </citation>
    <scope>NUCLEOTIDE SEQUENCE [LARGE SCALE GENOMIC DNA]</scope>
    <source>
        <strain evidence="5 7">CGMCC 1.5380</strain>
    </source>
</reference>
<evidence type="ECO:0000256" key="1">
    <source>
        <dbReference type="ARBA" id="ARBA00022679"/>
    </source>
</evidence>
<sequence length="357" mass="42141">MITLVLTNRNRDLRIVKNCLESLRNQTINEFELFFVDYGSDLDYLVKLNDLMVNYNTVNLILCPVNGQLWNKSRAINIALKQTKTSHFLVGDVDLIFAPEFINLAYQLINDNEIHYFQYGFLSKEESLKNKKYEEYQVDFKGSMSVTGTTLFSTETLKKINGYDEFYHGWGAEDTDIHLRLKNLGYEIKFYDSTILVKHQWHPKLYRNALSKHPFHSGLETVNHNYMYLGQVTKKIIVNDNQSWGEMPDIAMYQRLKLNSTTVEFVLPNSLTIIIALLAQLRNFKQEVVFIRIDEVNWYTKFKNGLRKVIQKKSISYIGLEQINRMILEEIIKNYRNNPYEYAYEKDSKCIKFKMVF</sequence>
<dbReference type="InterPro" id="IPR001173">
    <property type="entry name" value="Glyco_trans_2-like"/>
</dbReference>
<feature type="domain" description="Glycosyltransferase 2-like" evidence="2">
    <location>
        <begin position="5"/>
        <end position="133"/>
    </location>
</feature>
<keyword evidence="6" id="KW-1185">Reference proteome</keyword>
<dbReference type="AlphaFoldDB" id="A0A562Q5X9"/>
<dbReference type="RefSeq" id="WP_114753043.1">
    <property type="nucleotide sequence ID" value="NZ_QQBA01000001.1"/>
</dbReference>
<dbReference type="EMBL" id="VLKX01000001">
    <property type="protein sequence ID" value="TWI52118.1"/>
    <property type="molecule type" value="Genomic_DNA"/>
</dbReference>
<accession>A0A562Q5X9</accession>
<dbReference type="InterPro" id="IPR029044">
    <property type="entry name" value="Nucleotide-diphossugar_trans"/>
</dbReference>
<dbReference type="SUPFAM" id="SSF53448">
    <property type="entry name" value="Nucleotide-diphospho-sugar transferases"/>
    <property type="match status" value="1"/>
</dbReference>
<dbReference type="Pfam" id="PF00535">
    <property type="entry name" value="Glycos_transf_2"/>
    <property type="match status" value="1"/>
</dbReference>
<dbReference type="Proteomes" id="UP000321392">
    <property type="component" value="Unassembled WGS sequence"/>
</dbReference>
<dbReference type="OrthoDB" id="6717394at2"/>
<name>A0A562Q5X9_9FLAO</name>
<evidence type="ECO:0000313" key="4">
    <source>
        <dbReference type="EMBL" id="RDI58333.1"/>
    </source>
</evidence>
<evidence type="ECO:0000259" key="2">
    <source>
        <dbReference type="Pfam" id="PF00535"/>
    </source>
</evidence>
<keyword evidence="1 5" id="KW-0808">Transferase</keyword>
<dbReference type="GO" id="GO:0016740">
    <property type="term" value="F:transferase activity"/>
    <property type="evidence" value="ECO:0007669"/>
    <property type="project" value="UniProtKB-KW"/>
</dbReference>
<reference evidence="4 6" key="2">
    <citation type="submission" date="2018-07" db="EMBL/GenBank/DDBJ databases">
        <title>Genomic Encyclopedia of Type Strains, Phase IV (KMG-IV): sequencing the most valuable type-strain genomes for metagenomic binning, comparative biology and taxonomic classification.</title>
        <authorList>
            <person name="Goeker M."/>
        </authorList>
    </citation>
    <scope>NUCLEOTIDE SEQUENCE [LARGE SCALE GENOMIC DNA]</scope>
    <source>
        <strain evidence="4 6">DSM 19728</strain>
    </source>
</reference>
<evidence type="ECO:0000313" key="5">
    <source>
        <dbReference type="EMBL" id="TWI52118.1"/>
    </source>
</evidence>
<gene>
    <name evidence="4" type="ORF">DFR66_101261</name>
    <name evidence="5" type="ORF">IQ02_00257</name>
</gene>
<feature type="domain" description="Galactosyltransferase C-terminal" evidence="3">
    <location>
        <begin position="134"/>
        <end position="193"/>
    </location>
</feature>
<comment type="caution">
    <text evidence="5">The sequence shown here is derived from an EMBL/GenBank/DDBJ whole genome shotgun (WGS) entry which is preliminary data.</text>
</comment>
<organism evidence="5 7">
    <name type="scientific">Flavobacterium glaciei</name>
    <dbReference type="NCBI Taxonomy" id="386300"/>
    <lineage>
        <taxon>Bacteria</taxon>
        <taxon>Pseudomonadati</taxon>
        <taxon>Bacteroidota</taxon>
        <taxon>Flavobacteriia</taxon>
        <taxon>Flavobacteriales</taxon>
        <taxon>Flavobacteriaceae</taxon>
        <taxon>Flavobacterium</taxon>
    </lineage>
</organism>
<proteinExistence type="predicted"/>
<evidence type="ECO:0000313" key="7">
    <source>
        <dbReference type="Proteomes" id="UP000321392"/>
    </source>
</evidence>
<reference evidence="5" key="3">
    <citation type="submission" date="2019-07" db="EMBL/GenBank/DDBJ databases">
        <authorList>
            <person name="Whitman W."/>
            <person name="Huntemann M."/>
            <person name="Clum A."/>
            <person name="Pillay M."/>
            <person name="Palaniappan K."/>
            <person name="Varghese N."/>
            <person name="Mikhailova N."/>
            <person name="Stamatis D."/>
            <person name="Reddy T."/>
            <person name="Daum C."/>
            <person name="Shapiro N."/>
            <person name="Ivanova N."/>
            <person name="Kyrpides N."/>
            <person name="Woyke T."/>
        </authorList>
    </citation>
    <scope>NUCLEOTIDE SEQUENCE</scope>
    <source>
        <strain evidence="5">CGMCC 1.5380</strain>
    </source>
</reference>
<dbReference type="Gene3D" id="3.90.550.10">
    <property type="entry name" value="Spore Coat Polysaccharide Biosynthesis Protein SpsA, Chain A"/>
    <property type="match status" value="1"/>
</dbReference>
<dbReference type="EMBL" id="QQBA01000001">
    <property type="protein sequence ID" value="RDI58333.1"/>
    <property type="molecule type" value="Genomic_DNA"/>
</dbReference>
<evidence type="ECO:0000313" key="6">
    <source>
        <dbReference type="Proteomes" id="UP000254518"/>
    </source>
</evidence>